<feature type="domain" description="Alanine dehydrogenase/pyridine nucleotide transhydrogenase NAD(H)-binding" evidence="2">
    <location>
        <begin position="134"/>
        <end position="260"/>
    </location>
</feature>
<dbReference type="Gene3D" id="3.40.50.720">
    <property type="entry name" value="NAD(P)-binding Rossmann-like Domain"/>
    <property type="match status" value="4"/>
</dbReference>
<dbReference type="GO" id="GO:0005886">
    <property type="term" value="C:plasma membrane"/>
    <property type="evidence" value="ECO:0007669"/>
    <property type="project" value="TreeGrafter"/>
</dbReference>
<organism evidence="4 5">
    <name type="scientific">Clostridium liquoris</name>
    <dbReference type="NCBI Taxonomy" id="1289519"/>
    <lineage>
        <taxon>Bacteria</taxon>
        <taxon>Bacillati</taxon>
        <taxon>Bacillota</taxon>
        <taxon>Clostridia</taxon>
        <taxon>Eubacteriales</taxon>
        <taxon>Clostridiaceae</taxon>
        <taxon>Clostridium</taxon>
    </lineage>
</organism>
<gene>
    <name evidence="4" type="primary">ceo</name>
    <name evidence="4" type="ORF">CLLI_21340</name>
</gene>
<dbReference type="EMBL" id="PVXO01000055">
    <property type="protein sequence ID" value="PRR77924.1"/>
    <property type="molecule type" value="Genomic_DNA"/>
</dbReference>
<dbReference type="InterPro" id="IPR046951">
    <property type="entry name" value="CEOS"/>
</dbReference>
<reference evidence="4 5" key="1">
    <citation type="submission" date="2018-03" db="EMBL/GenBank/DDBJ databases">
        <title>Genome sequence of Clostridium liquoris DSM 100320.</title>
        <authorList>
            <person name="Poehlein A."/>
            <person name="Daniel R."/>
        </authorList>
    </citation>
    <scope>NUCLEOTIDE SEQUENCE [LARGE SCALE GENOMIC DNA]</scope>
    <source>
        <strain evidence="4 5">DSM 100320</strain>
    </source>
</reference>
<dbReference type="Pfam" id="PF05222">
    <property type="entry name" value="AlaDh_PNT_N"/>
    <property type="match status" value="1"/>
</dbReference>
<dbReference type="PANTHER" id="PTHR42795">
    <property type="entry name" value="ALANINE DEHYDROGENASE"/>
    <property type="match status" value="1"/>
</dbReference>
<evidence type="ECO:0000259" key="2">
    <source>
        <dbReference type="SMART" id="SM01002"/>
    </source>
</evidence>
<protein>
    <submittedName>
        <fullName evidence="4">N(5)-(Carboxyethyl)ornithine synthase</fullName>
        <ecNumber evidence="4">1.5.1.24</ecNumber>
    </submittedName>
</protein>
<dbReference type="CDD" id="cd12181">
    <property type="entry name" value="ceo_syn"/>
    <property type="match status" value="1"/>
</dbReference>
<evidence type="ECO:0000313" key="4">
    <source>
        <dbReference type="EMBL" id="PRR77924.1"/>
    </source>
</evidence>
<dbReference type="InterPro" id="IPR036291">
    <property type="entry name" value="NAD(P)-bd_dom_sf"/>
</dbReference>
<feature type="domain" description="Alanine dehydrogenase/pyridine nucleotide transhydrogenase N-terminal" evidence="3">
    <location>
        <begin position="5"/>
        <end position="133"/>
    </location>
</feature>
<dbReference type="InterPro" id="IPR007886">
    <property type="entry name" value="AlaDH/PNT_N"/>
</dbReference>
<keyword evidence="5" id="KW-1185">Reference proteome</keyword>
<accession>A0A2T0B213</accession>
<dbReference type="EC" id="1.5.1.24" evidence="4"/>
<dbReference type="GO" id="GO:0006524">
    <property type="term" value="P:alanine catabolic process"/>
    <property type="evidence" value="ECO:0007669"/>
    <property type="project" value="TreeGrafter"/>
</dbReference>
<keyword evidence="1 4" id="KW-0560">Oxidoreductase</keyword>
<comment type="caution">
    <text evidence="4">The sequence shown here is derived from an EMBL/GenBank/DDBJ whole genome shotgun (WGS) entry which is preliminary data.</text>
</comment>
<dbReference type="InterPro" id="IPR007698">
    <property type="entry name" value="AlaDH/PNT_NAD(H)-bd"/>
</dbReference>
<dbReference type="SUPFAM" id="SSF52283">
    <property type="entry name" value="Formate/glycerate dehydrogenase catalytic domain-like"/>
    <property type="match status" value="1"/>
</dbReference>
<dbReference type="Pfam" id="PF01262">
    <property type="entry name" value="AlaDh_PNT_C"/>
    <property type="match status" value="1"/>
</dbReference>
<proteinExistence type="predicted"/>
<evidence type="ECO:0000259" key="3">
    <source>
        <dbReference type="SMART" id="SM01003"/>
    </source>
</evidence>
<dbReference type="Proteomes" id="UP000239706">
    <property type="component" value="Unassembled WGS sequence"/>
</dbReference>
<dbReference type="OrthoDB" id="9804592at2"/>
<dbReference type="SMART" id="SM01003">
    <property type="entry name" value="AlaDh_PNT_N"/>
    <property type="match status" value="1"/>
</dbReference>
<dbReference type="PANTHER" id="PTHR42795:SF1">
    <property type="entry name" value="ALANINE DEHYDROGENASE"/>
    <property type="match status" value="1"/>
</dbReference>
<sequence>MRSVGFLISPKENEKRRAILPEDVAKLKNSNMLYFEKGYGEVLGIKDKEYIDVGANVESRQSILKKDVICDPKIGDGDYLEDLTTDQIIFGWIHAVQNREVTDILVNNKLKAIAWEEMHDEGRHVFWRNNEIAGEAAVMQAYQLYGKFPYETKVAILGRGNTARGAYKILNGLGADITVYSRNMESLFRKEIDKYDVIVNCILWDTRRNDHIIYRKDLLRMKNNSLIIDVSCDANKAVETSRITTIENPVYYVDGVMHYVVDHTPSIFYKTSSKEISKALVEYLDCIVEGNENNNKVLSDATIIENGEILDEKIVKYQHRKYGKVNIA</sequence>
<dbReference type="RefSeq" id="WP_106064202.1">
    <property type="nucleotide sequence ID" value="NZ_PVXO01000055.1"/>
</dbReference>
<dbReference type="SMART" id="SM01002">
    <property type="entry name" value="AlaDh_PNT_C"/>
    <property type="match status" value="1"/>
</dbReference>
<dbReference type="GO" id="GO:0000286">
    <property type="term" value="F:alanine dehydrogenase activity"/>
    <property type="evidence" value="ECO:0007669"/>
    <property type="project" value="TreeGrafter"/>
</dbReference>
<evidence type="ECO:0000256" key="1">
    <source>
        <dbReference type="ARBA" id="ARBA00023002"/>
    </source>
</evidence>
<dbReference type="AlphaFoldDB" id="A0A2T0B213"/>
<name>A0A2T0B213_9CLOT</name>
<dbReference type="GO" id="GO:0047126">
    <property type="term" value="F:N5-(carboxyethyl)ornithine synthase activity"/>
    <property type="evidence" value="ECO:0007669"/>
    <property type="project" value="UniProtKB-EC"/>
</dbReference>
<dbReference type="SUPFAM" id="SSF51735">
    <property type="entry name" value="NAD(P)-binding Rossmann-fold domains"/>
    <property type="match status" value="1"/>
</dbReference>
<evidence type="ECO:0000313" key="5">
    <source>
        <dbReference type="Proteomes" id="UP000239706"/>
    </source>
</evidence>